<proteinExistence type="predicted"/>
<sequence>MLFVLLLQDGDMIGQPGLHRRRASGAALQAPGVARGAAGEFVDAQFAAVELFAERRREVGTVLPHPVREFAERRAVAGINAARLGEVEQFDDLPAAEIRGDLLQGAMEFLVRRSRNVRLAALCRARRVAAFRRFGPGGVFVFAGRFGRVRVVVKAVVACACVERVIACFAIEAVERVRAPGLGHVGEAVGAEGLQHLSLGLRLGVRVGGNQQRPGRARGSFGRRRGRILQVETEGAVEGRLQQFVQLRLGRPEWVHPPVRLQPEAALEGPDAELEVMIVGLRHQAVGPARLLRGIVAQQPQRRLGRLHVRLAVGAALA</sequence>
<reference evidence="1 2" key="1">
    <citation type="submission" date="2017-11" db="EMBL/GenBank/DDBJ databases">
        <title>Draft genome sequence of Rhizobiales bacterium SY3-13.</title>
        <authorList>
            <person name="Sun C."/>
        </authorList>
    </citation>
    <scope>NUCLEOTIDE SEQUENCE [LARGE SCALE GENOMIC DNA]</scope>
    <source>
        <strain evidence="1 2">SY3-13</strain>
    </source>
</reference>
<dbReference type="AlphaFoldDB" id="A0A2M9G5A3"/>
<gene>
    <name evidence="1" type="ORF">CVT23_04225</name>
</gene>
<organism evidence="1 2">
    <name type="scientific">Minwuia thermotolerans</name>
    <dbReference type="NCBI Taxonomy" id="2056226"/>
    <lineage>
        <taxon>Bacteria</taxon>
        <taxon>Pseudomonadati</taxon>
        <taxon>Pseudomonadota</taxon>
        <taxon>Alphaproteobacteria</taxon>
        <taxon>Minwuiales</taxon>
        <taxon>Minwuiaceae</taxon>
        <taxon>Minwuia</taxon>
    </lineage>
</organism>
<evidence type="ECO:0000313" key="1">
    <source>
        <dbReference type="EMBL" id="PJK30884.1"/>
    </source>
</evidence>
<dbReference type="Proteomes" id="UP000229498">
    <property type="component" value="Unassembled WGS sequence"/>
</dbReference>
<keyword evidence="2" id="KW-1185">Reference proteome</keyword>
<dbReference type="EMBL" id="PHIG01000012">
    <property type="protein sequence ID" value="PJK30884.1"/>
    <property type="molecule type" value="Genomic_DNA"/>
</dbReference>
<feature type="non-terminal residue" evidence="1">
    <location>
        <position position="318"/>
    </location>
</feature>
<protein>
    <submittedName>
        <fullName evidence="1">Uncharacterized protein</fullName>
    </submittedName>
</protein>
<name>A0A2M9G5A3_9PROT</name>
<comment type="caution">
    <text evidence="1">The sequence shown here is derived from an EMBL/GenBank/DDBJ whole genome shotgun (WGS) entry which is preliminary data.</text>
</comment>
<evidence type="ECO:0000313" key="2">
    <source>
        <dbReference type="Proteomes" id="UP000229498"/>
    </source>
</evidence>
<accession>A0A2M9G5A3</accession>